<reference evidence="3 4" key="1">
    <citation type="submission" date="2020-07" db="EMBL/GenBank/DDBJ databases">
        <title>Complete genome and description of Corynebacterium incognita strain Marseille-Q3630 sp. nov.</title>
        <authorList>
            <person name="Boxberger M."/>
        </authorList>
    </citation>
    <scope>NUCLEOTIDE SEQUENCE [LARGE SCALE GENOMIC DNA]</scope>
    <source>
        <strain evidence="3 4">Marseille-Q3630</strain>
    </source>
</reference>
<dbReference type="GO" id="GO:0008725">
    <property type="term" value="F:DNA-3-methyladenine glycosylase activity"/>
    <property type="evidence" value="ECO:0007669"/>
    <property type="project" value="InterPro"/>
</dbReference>
<dbReference type="GO" id="GO:0046872">
    <property type="term" value="F:metal ion binding"/>
    <property type="evidence" value="ECO:0007669"/>
    <property type="project" value="UniProtKB-KW"/>
</dbReference>
<dbReference type="SUPFAM" id="SSF48150">
    <property type="entry name" value="DNA-glycosylase"/>
    <property type="match status" value="1"/>
</dbReference>
<accession>A0A7G7CSN5</accession>
<dbReference type="Gene3D" id="1.10.340.30">
    <property type="entry name" value="Hypothetical protein, domain 2"/>
    <property type="match status" value="1"/>
</dbReference>
<dbReference type="KEGG" id="cik:H0194_09150"/>
<dbReference type="AlphaFoldDB" id="A0A7G7CSN5"/>
<keyword evidence="1" id="KW-0862">Zinc</keyword>
<feature type="binding site" evidence="1">
    <location>
        <position position="197"/>
    </location>
    <ligand>
        <name>Zn(2+)</name>
        <dbReference type="ChEBI" id="CHEBI:29105"/>
    </ligand>
</feature>
<sequence length="211" mass="23175">MSFAAPGSEDPTTGLIVGPDGHLRPPWAAQSPDLQEYYDSEWGVPVHGEAAMFERLCLEGFQAGLSWRLILKRRPLLREAFAGFDPDVIAEWDEAEVERLLAAPGMIRNRRKIAAVLNNARATVALRDDAQDRGPLDTLIWSYQPDFAPEINHVADIPSTSPEAAALSKELKALGFKFVGPTTMFALFEATGIVDTHVPGAFRAPHFARPE</sequence>
<dbReference type="InterPro" id="IPR052891">
    <property type="entry name" value="DNA-3mA_glycosylase"/>
</dbReference>
<evidence type="ECO:0000256" key="1">
    <source>
        <dbReference type="PIRSR" id="PIRSR605019-1"/>
    </source>
</evidence>
<dbReference type="EMBL" id="CP059404">
    <property type="protein sequence ID" value="QNE90601.1"/>
    <property type="molecule type" value="Genomic_DNA"/>
</dbReference>
<evidence type="ECO:0000313" key="3">
    <source>
        <dbReference type="EMBL" id="QNE90601.1"/>
    </source>
</evidence>
<proteinExistence type="predicted"/>
<evidence type="ECO:0000313" key="4">
    <source>
        <dbReference type="Proteomes" id="UP000515743"/>
    </source>
</evidence>
<protein>
    <submittedName>
        <fullName evidence="3">DNA-3-methyladenine glycosylase I</fullName>
    </submittedName>
</protein>
<keyword evidence="4" id="KW-1185">Reference proteome</keyword>
<evidence type="ECO:0000256" key="2">
    <source>
        <dbReference type="SAM" id="MobiDB-lite"/>
    </source>
</evidence>
<dbReference type="Proteomes" id="UP000515743">
    <property type="component" value="Chromosome"/>
</dbReference>
<feature type="region of interest" description="Disordered" evidence="2">
    <location>
        <begin position="1"/>
        <end position="22"/>
    </location>
</feature>
<dbReference type="Pfam" id="PF03352">
    <property type="entry name" value="Adenine_glyco"/>
    <property type="match status" value="1"/>
</dbReference>
<organism evidence="3 4">
    <name type="scientific">Corynebacterium incognita</name>
    <dbReference type="NCBI Taxonomy" id="2754725"/>
    <lineage>
        <taxon>Bacteria</taxon>
        <taxon>Bacillati</taxon>
        <taxon>Actinomycetota</taxon>
        <taxon>Actinomycetes</taxon>
        <taxon>Mycobacteriales</taxon>
        <taxon>Corynebacteriaceae</taxon>
        <taxon>Corynebacterium</taxon>
    </lineage>
</organism>
<dbReference type="PANTHER" id="PTHR30037">
    <property type="entry name" value="DNA-3-METHYLADENINE GLYCOSYLASE 1"/>
    <property type="match status" value="1"/>
</dbReference>
<gene>
    <name evidence="3" type="ORF">H0194_09150</name>
</gene>
<dbReference type="InterPro" id="IPR011257">
    <property type="entry name" value="DNA_glycosylase"/>
</dbReference>
<dbReference type="GO" id="GO:0006284">
    <property type="term" value="P:base-excision repair"/>
    <property type="evidence" value="ECO:0007669"/>
    <property type="project" value="InterPro"/>
</dbReference>
<dbReference type="PANTHER" id="PTHR30037:SF4">
    <property type="entry name" value="DNA-3-METHYLADENINE GLYCOSYLASE I"/>
    <property type="match status" value="1"/>
</dbReference>
<keyword evidence="1" id="KW-0479">Metal-binding</keyword>
<dbReference type="InterPro" id="IPR005019">
    <property type="entry name" value="Adenine_glyco"/>
</dbReference>
<name>A0A7G7CSN5_9CORY</name>